<feature type="transmembrane region" description="Helical" evidence="1">
    <location>
        <begin position="58"/>
        <end position="78"/>
    </location>
</feature>
<evidence type="ECO:0000256" key="1">
    <source>
        <dbReference type="SAM" id="Phobius"/>
    </source>
</evidence>
<reference evidence="2" key="1">
    <citation type="journal article" date="2020" name="Microb. Genom.">
        <title>Genetic diversity of clinical and environmental Mucorales isolates obtained from an investigation of mucormycosis cases among solid organ transplant recipients.</title>
        <authorList>
            <person name="Nguyen M.H."/>
            <person name="Kaul D."/>
            <person name="Muto C."/>
            <person name="Cheng S.J."/>
            <person name="Richter R.A."/>
            <person name="Bruno V.M."/>
            <person name="Liu G."/>
            <person name="Beyhan S."/>
            <person name="Sundermann A.J."/>
            <person name="Mounaud S."/>
            <person name="Pasculle A.W."/>
            <person name="Nierman W.C."/>
            <person name="Driscoll E."/>
            <person name="Cumbie R."/>
            <person name="Clancy C.J."/>
            <person name="Dupont C.L."/>
        </authorList>
    </citation>
    <scope>NUCLEOTIDE SEQUENCE</scope>
    <source>
        <strain evidence="2">GL11</strain>
    </source>
</reference>
<keyword evidence="3" id="KW-1185">Reference proteome</keyword>
<organism evidence="2 3">
    <name type="scientific">Rhizopus oryzae</name>
    <name type="common">Mucormycosis agent</name>
    <name type="synonym">Rhizopus arrhizus var. delemar</name>
    <dbReference type="NCBI Taxonomy" id="64495"/>
    <lineage>
        <taxon>Eukaryota</taxon>
        <taxon>Fungi</taxon>
        <taxon>Fungi incertae sedis</taxon>
        <taxon>Mucoromycota</taxon>
        <taxon>Mucoromycotina</taxon>
        <taxon>Mucoromycetes</taxon>
        <taxon>Mucorales</taxon>
        <taxon>Mucorineae</taxon>
        <taxon>Rhizopodaceae</taxon>
        <taxon>Rhizopus</taxon>
    </lineage>
</organism>
<evidence type="ECO:0000313" key="2">
    <source>
        <dbReference type="EMBL" id="KAG1314731.1"/>
    </source>
</evidence>
<proteinExistence type="predicted"/>
<accession>A0A9P7BWT9</accession>
<protein>
    <submittedName>
        <fullName evidence="2">Uncharacterized protein</fullName>
    </submittedName>
</protein>
<comment type="caution">
    <text evidence="2">The sequence shown here is derived from an EMBL/GenBank/DDBJ whole genome shotgun (WGS) entry which is preliminary data.</text>
</comment>
<evidence type="ECO:0000313" key="3">
    <source>
        <dbReference type="Proteomes" id="UP000716291"/>
    </source>
</evidence>
<keyword evidence="1" id="KW-0812">Transmembrane</keyword>
<dbReference type="OrthoDB" id="2257229at2759"/>
<keyword evidence="1" id="KW-1133">Transmembrane helix</keyword>
<keyword evidence="1" id="KW-0472">Membrane</keyword>
<dbReference type="AlphaFoldDB" id="A0A9P7BWT9"/>
<dbReference type="Proteomes" id="UP000716291">
    <property type="component" value="Unassembled WGS sequence"/>
</dbReference>
<dbReference type="EMBL" id="JAANQT010000090">
    <property type="protein sequence ID" value="KAG1314731.1"/>
    <property type="molecule type" value="Genomic_DNA"/>
</dbReference>
<sequence length="168" mass="18978">MTKHDRTDALISTLMQHDFGYPVSFGEVKPGNGFTIKHSLCMDILRLGIASNRTIDKWHLSGCLAFMINGFYISFFLVRKQHKNLYTMTEIAAMTVSPSLAGFLTFASLKNLDVLSKASCCFWNHCNVSEPLNFESSDTDDDFMVSILNFYTLIDKSRNKSCGISSRY</sequence>
<name>A0A9P7BWT9_RHIOR</name>
<gene>
    <name evidence="2" type="ORF">G6F64_001233</name>
</gene>